<evidence type="ECO:0000313" key="2">
    <source>
        <dbReference type="EMBL" id="CZQ83005.1"/>
    </source>
</evidence>
<dbReference type="InterPro" id="IPR013022">
    <property type="entry name" value="Xyl_isomerase-like_TIM-brl"/>
</dbReference>
<dbReference type="EMBL" id="FJNE01000001">
    <property type="protein sequence ID" value="CZQ83005.1"/>
    <property type="molecule type" value="Genomic_DNA"/>
</dbReference>
<name>A0A143Y912_9LACT</name>
<dbReference type="Pfam" id="PF01261">
    <property type="entry name" value="AP_endonuc_2"/>
    <property type="match status" value="1"/>
</dbReference>
<accession>A0A143Y912</accession>
<keyword evidence="3" id="KW-1185">Reference proteome</keyword>
<sequence>MSRLMGLNTLAYMNKQADGKVDQKTLLKEISELGFTIVEIRREYLTEMDTDIDAIAQQAKRLQLDVFYSVPSELFIKGALNDHLAKYFSETVALGGRQLKLTLGEFEQLTPEIASALEKLLKEYPVHLTIENDQSVQKGGPEALINFIEQVKEKQLDIGLTFDTGNFVYIGVDPEEAAYKLKDFVSYIHIKNVKVTDDGVVLSGLKTGDINMKTVLNVFPDNIPAAVEYPCGSGEEILSNIAKDFEEIRSWQ</sequence>
<feature type="domain" description="Xylose isomerase-like TIM barrel" evidence="1">
    <location>
        <begin position="28"/>
        <end position="219"/>
    </location>
</feature>
<protein>
    <recommendedName>
        <fullName evidence="1">Xylose isomerase-like TIM barrel domain-containing protein</fullName>
    </recommendedName>
</protein>
<dbReference type="RefSeq" id="WP_087030584.1">
    <property type="nucleotide sequence ID" value="NZ_FJNE01000001.1"/>
</dbReference>
<dbReference type="STRING" id="140314.SAMN04488076_10392"/>
<evidence type="ECO:0000259" key="1">
    <source>
        <dbReference type="Pfam" id="PF01261"/>
    </source>
</evidence>
<gene>
    <name evidence="2" type="ORF">Tpal_384</name>
</gene>
<dbReference type="AlphaFoldDB" id="A0A143Y912"/>
<dbReference type="SUPFAM" id="SSF51658">
    <property type="entry name" value="Xylose isomerase-like"/>
    <property type="match status" value="1"/>
</dbReference>
<dbReference type="Proteomes" id="UP000242754">
    <property type="component" value="Unassembled WGS sequence"/>
</dbReference>
<reference evidence="2 3" key="1">
    <citation type="submission" date="2016-02" db="EMBL/GenBank/DDBJ databases">
        <authorList>
            <person name="Wen L."/>
            <person name="He K."/>
            <person name="Yang H."/>
        </authorList>
    </citation>
    <scope>NUCLEOTIDE SEQUENCE [LARGE SCALE GENOMIC DNA]</scope>
    <source>
        <strain evidence="2">Trichococcus palustris</strain>
    </source>
</reference>
<evidence type="ECO:0000313" key="3">
    <source>
        <dbReference type="Proteomes" id="UP000242754"/>
    </source>
</evidence>
<dbReference type="OrthoDB" id="2237247at2"/>
<dbReference type="Gene3D" id="3.20.20.150">
    <property type="entry name" value="Divalent-metal-dependent TIM barrel enzymes"/>
    <property type="match status" value="1"/>
</dbReference>
<proteinExistence type="predicted"/>
<organism evidence="2 3">
    <name type="scientific">Trichococcus palustris</name>
    <dbReference type="NCBI Taxonomy" id="140314"/>
    <lineage>
        <taxon>Bacteria</taxon>
        <taxon>Bacillati</taxon>
        <taxon>Bacillota</taxon>
        <taxon>Bacilli</taxon>
        <taxon>Lactobacillales</taxon>
        <taxon>Carnobacteriaceae</taxon>
        <taxon>Trichococcus</taxon>
    </lineage>
</organism>
<dbReference type="InterPro" id="IPR036237">
    <property type="entry name" value="Xyl_isomerase-like_sf"/>
</dbReference>